<keyword evidence="2" id="KW-1185">Reference proteome</keyword>
<dbReference type="EMBL" id="BSXS01002646">
    <property type="protein sequence ID" value="GME79560.1"/>
    <property type="molecule type" value="Genomic_DNA"/>
</dbReference>
<organism evidence="1 2">
    <name type="scientific">Ambrosiozyma monospora</name>
    <name type="common">Yeast</name>
    <name type="synonym">Endomycopsis monosporus</name>
    <dbReference type="NCBI Taxonomy" id="43982"/>
    <lineage>
        <taxon>Eukaryota</taxon>
        <taxon>Fungi</taxon>
        <taxon>Dikarya</taxon>
        <taxon>Ascomycota</taxon>
        <taxon>Saccharomycotina</taxon>
        <taxon>Pichiomycetes</taxon>
        <taxon>Pichiales</taxon>
        <taxon>Pichiaceae</taxon>
        <taxon>Ambrosiozyma</taxon>
    </lineage>
</organism>
<name>A0ACB5T261_AMBMO</name>
<sequence length="469" mass="52679">MSKRRTITYVNNESAGILQSRAGPNINTGATIALSRELAAAKKEAAKSDGRAARMDKDKLMKLLFSMFNEYDYWSLKAIREKTNQPEAYLKECLENIAVMERGGTFSLTYRLKDEYRKSRDVERKENGIEMDGDDDNKQLEEEDDVESDVEMEDVAQVHTAFILESLILTIGFFVLHSIVLPSKFHTTSKTDTEKNKQQHQQHPKRTRMSSASLPLPSSSPKAYKNDNSHTKSPTSHSGSGGATTVSAGGVKINENNDLRASFTGKSSLTDNSTHISNSCKDIIQSSPLLSSTPPTVSKALIRSYPYLILTDRILGVLTWSEDDSTLCVLVVLIASLVILYFETIITYFGHILAVGVLSLYANLSLHLDEEQKLYPTLDDVVHRLSSVSQKSELFLSPVTSLNLTAYDLKRLLFTTIFLSPAYILVSFFILPPKSLILIATIFVLTYHSNWSRVTRRILWKSKTFRIWQ</sequence>
<evidence type="ECO:0000313" key="2">
    <source>
        <dbReference type="Proteomes" id="UP001165064"/>
    </source>
</evidence>
<proteinExistence type="predicted"/>
<protein>
    <submittedName>
        <fullName evidence="1">Unnamed protein product</fullName>
    </submittedName>
</protein>
<accession>A0ACB5T261</accession>
<dbReference type="Proteomes" id="UP001165064">
    <property type="component" value="Unassembled WGS sequence"/>
</dbReference>
<comment type="caution">
    <text evidence="1">The sequence shown here is derived from an EMBL/GenBank/DDBJ whole genome shotgun (WGS) entry which is preliminary data.</text>
</comment>
<evidence type="ECO:0000313" key="1">
    <source>
        <dbReference type="EMBL" id="GME79560.1"/>
    </source>
</evidence>
<reference evidence="1" key="1">
    <citation type="submission" date="2023-04" db="EMBL/GenBank/DDBJ databases">
        <title>Ambrosiozyma monospora NBRC 10751.</title>
        <authorList>
            <person name="Ichikawa N."/>
            <person name="Sato H."/>
            <person name="Tonouchi N."/>
        </authorList>
    </citation>
    <scope>NUCLEOTIDE SEQUENCE</scope>
    <source>
        <strain evidence="1">NBRC 10751</strain>
    </source>
</reference>
<gene>
    <name evidence="1" type="ORF">Amon02_000401100</name>
</gene>